<organism evidence="9 10">
    <name type="scientific">candidate division KSB3 bacterium</name>
    <dbReference type="NCBI Taxonomy" id="2044937"/>
    <lineage>
        <taxon>Bacteria</taxon>
        <taxon>candidate division KSB3</taxon>
    </lineage>
</organism>
<feature type="domain" description="Translation elongation factor EFTs/EF1B dimerisation" evidence="8">
    <location>
        <begin position="56"/>
        <end position="198"/>
    </location>
</feature>
<evidence type="ECO:0000259" key="8">
    <source>
        <dbReference type="Pfam" id="PF00889"/>
    </source>
</evidence>
<dbReference type="PANTHER" id="PTHR11741:SF0">
    <property type="entry name" value="ELONGATION FACTOR TS, MITOCHONDRIAL"/>
    <property type="match status" value="1"/>
</dbReference>
<dbReference type="SUPFAM" id="SSF46934">
    <property type="entry name" value="UBA-like"/>
    <property type="match status" value="1"/>
</dbReference>
<dbReference type="SUPFAM" id="SSF54713">
    <property type="entry name" value="Elongation factor Ts (EF-Ts), dimerisation domain"/>
    <property type="match status" value="1"/>
</dbReference>
<dbReference type="Proteomes" id="UP000229740">
    <property type="component" value="Unassembled WGS sequence"/>
</dbReference>
<name>A0A2G6E4E5_9BACT</name>
<dbReference type="AlphaFoldDB" id="A0A2G6E4E5"/>
<evidence type="ECO:0000256" key="7">
    <source>
        <dbReference type="RuleBase" id="RU000643"/>
    </source>
</evidence>
<evidence type="ECO:0000256" key="4">
    <source>
        <dbReference type="ARBA" id="ARBA00022917"/>
    </source>
</evidence>
<evidence type="ECO:0000313" key="9">
    <source>
        <dbReference type="EMBL" id="PID56935.1"/>
    </source>
</evidence>
<comment type="subcellular location">
    <subcellularLocation>
        <location evidence="5 7">Cytoplasm</location>
    </subcellularLocation>
</comment>
<dbReference type="HAMAP" id="MF_00050">
    <property type="entry name" value="EF_Ts"/>
    <property type="match status" value="1"/>
</dbReference>
<dbReference type="PROSITE" id="PS01127">
    <property type="entry name" value="EF_TS_2"/>
    <property type="match status" value="1"/>
</dbReference>
<evidence type="ECO:0000256" key="5">
    <source>
        <dbReference type="HAMAP-Rule" id="MF_00050"/>
    </source>
</evidence>
<dbReference type="GO" id="GO:0005737">
    <property type="term" value="C:cytoplasm"/>
    <property type="evidence" value="ECO:0007669"/>
    <property type="project" value="UniProtKB-SubCell"/>
</dbReference>
<dbReference type="InterPro" id="IPR036402">
    <property type="entry name" value="EF-Ts_dimer_sf"/>
</dbReference>
<proteinExistence type="inferred from homology"/>
<comment type="similarity">
    <text evidence="1 5 6">Belongs to the EF-Ts family.</text>
</comment>
<comment type="caution">
    <text evidence="9">The sequence shown here is derived from an EMBL/GenBank/DDBJ whole genome shotgun (WGS) entry which is preliminary data.</text>
</comment>
<sequence length="220" mass="24253">MMAISAKLVQELRAKTGAGIMDCKRALTDTDGDLEKAVDVLRKKGLAAAAKKAGRTTSEGAVVSYIHGGGKLGVLVEINCETDFVAKTEQFQQLTKDIAMHIAASNPQFLKREDVPERVLNKEREIYAAQFVNSGKPEHVIEKIVDGKIDKYLSEICLLEQAFVKDTDKTIQELVTEMIAQLGENLNIRRFTRFALGEGIEKEESDLAAEVAAQRDAMKK</sequence>
<dbReference type="CDD" id="cd14275">
    <property type="entry name" value="UBA_EF-Ts"/>
    <property type="match status" value="1"/>
</dbReference>
<evidence type="ECO:0000256" key="3">
    <source>
        <dbReference type="ARBA" id="ARBA00022768"/>
    </source>
</evidence>
<keyword evidence="4 5" id="KW-0648">Protein biosynthesis</keyword>
<dbReference type="PROSITE" id="PS01126">
    <property type="entry name" value="EF_TS_1"/>
    <property type="match status" value="1"/>
</dbReference>
<gene>
    <name evidence="5" type="primary">tsf</name>
    <name evidence="9" type="ORF">CSB45_09560</name>
</gene>
<dbReference type="FunFam" id="1.10.8.10:FF:000001">
    <property type="entry name" value="Elongation factor Ts"/>
    <property type="match status" value="1"/>
</dbReference>
<accession>A0A2G6E4E5</accession>
<dbReference type="InterPro" id="IPR009060">
    <property type="entry name" value="UBA-like_sf"/>
</dbReference>
<dbReference type="Pfam" id="PF00889">
    <property type="entry name" value="EF_TS"/>
    <property type="match status" value="1"/>
</dbReference>
<evidence type="ECO:0000256" key="6">
    <source>
        <dbReference type="RuleBase" id="RU000642"/>
    </source>
</evidence>
<evidence type="ECO:0000313" key="10">
    <source>
        <dbReference type="Proteomes" id="UP000229740"/>
    </source>
</evidence>
<dbReference type="EMBL" id="PDPS01000030">
    <property type="protein sequence ID" value="PID56935.1"/>
    <property type="molecule type" value="Genomic_DNA"/>
</dbReference>
<protein>
    <recommendedName>
        <fullName evidence="2 5">Elongation factor Ts</fullName>
        <shortName evidence="5">EF-Ts</shortName>
    </recommendedName>
</protein>
<dbReference type="NCBIfam" id="TIGR00116">
    <property type="entry name" value="tsf"/>
    <property type="match status" value="2"/>
</dbReference>
<comment type="function">
    <text evidence="5 6">Associates with the EF-Tu.GDP complex and induces the exchange of GDP to GTP. It remains bound to the aminoacyl-tRNA.EF-Tu.GTP complex up to the GTP hydrolysis stage on the ribosome.</text>
</comment>
<dbReference type="GO" id="GO:0003746">
    <property type="term" value="F:translation elongation factor activity"/>
    <property type="evidence" value="ECO:0007669"/>
    <property type="project" value="UniProtKB-UniRule"/>
</dbReference>
<evidence type="ECO:0000256" key="1">
    <source>
        <dbReference type="ARBA" id="ARBA00005532"/>
    </source>
</evidence>
<feature type="region of interest" description="Involved in Mg(2+) ion dislocation from EF-Tu" evidence="5">
    <location>
        <begin position="82"/>
        <end position="85"/>
    </location>
</feature>
<dbReference type="FunFam" id="1.10.286.20:FF:000001">
    <property type="entry name" value="Elongation factor Ts"/>
    <property type="match status" value="1"/>
</dbReference>
<dbReference type="PANTHER" id="PTHR11741">
    <property type="entry name" value="ELONGATION FACTOR TS"/>
    <property type="match status" value="1"/>
</dbReference>
<dbReference type="InterPro" id="IPR001816">
    <property type="entry name" value="Transl_elong_EFTs/EF1B"/>
</dbReference>
<dbReference type="Gene3D" id="1.10.8.10">
    <property type="entry name" value="DNA helicase RuvA subunit, C-terminal domain"/>
    <property type="match status" value="1"/>
</dbReference>
<dbReference type="InterPro" id="IPR014039">
    <property type="entry name" value="Transl_elong_EFTs/EF1B_dimer"/>
</dbReference>
<dbReference type="InterPro" id="IPR018101">
    <property type="entry name" value="Transl_elong_Ts_CS"/>
</dbReference>
<dbReference type="Gene3D" id="3.30.479.20">
    <property type="entry name" value="Elongation factor Ts, dimerisation domain"/>
    <property type="match status" value="1"/>
</dbReference>
<keyword evidence="5" id="KW-0963">Cytoplasm</keyword>
<dbReference type="Gene3D" id="1.10.286.20">
    <property type="match status" value="1"/>
</dbReference>
<keyword evidence="3 5" id="KW-0251">Elongation factor</keyword>
<reference evidence="9 10" key="1">
    <citation type="submission" date="2017-10" db="EMBL/GenBank/DDBJ databases">
        <title>Novel microbial diversity and functional potential in the marine mammal oral microbiome.</title>
        <authorList>
            <person name="Dudek N.K."/>
            <person name="Sun C.L."/>
            <person name="Burstein D."/>
            <person name="Kantor R.S."/>
            <person name="Aliaga Goltsman D.S."/>
            <person name="Bik E.M."/>
            <person name="Thomas B.C."/>
            <person name="Banfield J.F."/>
            <person name="Relman D.A."/>
        </authorList>
    </citation>
    <scope>NUCLEOTIDE SEQUENCE [LARGE SCALE GENOMIC DNA]</scope>
    <source>
        <strain evidence="9">DOLZORAL124_49_17</strain>
    </source>
</reference>
<evidence type="ECO:0000256" key="2">
    <source>
        <dbReference type="ARBA" id="ARBA00016956"/>
    </source>
</evidence>